<dbReference type="GO" id="GO:0004252">
    <property type="term" value="F:serine-type endopeptidase activity"/>
    <property type="evidence" value="ECO:0007669"/>
    <property type="project" value="InterPro"/>
</dbReference>
<dbReference type="GeneTree" id="ENSGT00940000163852"/>
<keyword evidence="4 6" id="KW-0720">Serine protease</keyword>
<proteinExistence type="predicted"/>
<evidence type="ECO:0000259" key="7">
    <source>
        <dbReference type="PROSITE" id="PS50240"/>
    </source>
</evidence>
<dbReference type="CDD" id="cd00190">
    <property type="entry name" value="Tryp_SPc"/>
    <property type="match status" value="2"/>
</dbReference>
<keyword evidence="3 6" id="KW-0378">Hydrolase</keyword>
<feature type="domain" description="NIDO" evidence="8">
    <location>
        <begin position="607"/>
        <end position="741"/>
    </location>
</feature>
<dbReference type="SMART" id="SM00539">
    <property type="entry name" value="NIDO"/>
    <property type="match status" value="3"/>
</dbReference>
<evidence type="ECO:0000256" key="6">
    <source>
        <dbReference type="RuleBase" id="RU363034"/>
    </source>
</evidence>
<dbReference type="Proteomes" id="UP001108240">
    <property type="component" value="Unplaced"/>
</dbReference>
<reference evidence="9" key="1">
    <citation type="submission" date="2025-08" db="UniProtKB">
        <authorList>
            <consortium name="Ensembl"/>
        </authorList>
    </citation>
    <scope>IDENTIFICATION</scope>
</reference>
<accession>A0A8C1BI73</accession>
<dbReference type="GO" id="GO:0007160">
    <property type="term" value="P:cell-matrix adhesion"/>
    <property type="evidence" value="ECO:0007669"/>
    <property type="project" value="InterPro"/>
</dbReference>
<dbReference type="InterPro" id="IPR001314">
    <property type="entry name" value="Peptidase_S1A"/>
</dbReference>
<evidence type="ECO:0000256" key="2">
    <source>
        <dbReference type="ARBA" id="ARBA00022729"/>
    </source>
</evidence>
<feature type="domain" description="NIDO" evidence="8">
    <location>
        <begin position="818"/>
        <end position="951"/>
    </location>
</feature>
<dbReference type="PRINTS" id="PR00722">
    <property type="entry name" value="CHYMOTRYPSIN"/>
</dbReference>
<organism evidence="9 10">
    <name type="scientific">Cyprinus carpio carpio</name>
    <dbReference type="NCBI Taxonomy" id="630221"/>
    <lineage>
        <taxon>Eukaryota</taxon>
        <taxon>Metazoa</taxon>
        <taxon>Chordata</taxon>
        <taxon>Craniata</taxon>
        <taxon>Vertebrata</taxon>
        <taxon>Euteleostomi</taxon>
        <taxon>Actinopterygii</taxon>
        <taxon>Neopterygii</taxon>
        <taxon>Teleostei</taxon>
        <taxon>Ostariophysi</taxon>
        <taxon>Cypriniformes</taxon>
        <taxon>Cyprinidae</taxon>
        <taxon>Cyprininae</taxon>
        <taxon>Cyprinus</taxon>
    </lineage>
</organism>
<reference evidence="9" key="2">
    <citation type="submission" date="2025-09" db="UniProtKB">
        <authorList>
            <consortium name="Ensembl"/>
        </authorList>
    </citation>
    <scope>IDENTIFICATION</scope>
</reference>
<dbReference type="PROSITE" id="PS50240">
    <property type="entry name" value="TRYPSIN_DOM"/>
    <property type="match status" value="2"/>
</dbReference>
<dbReference type="FunFam" id="2.40.10.10:FF:000024">
    <property type="entry name" value="Serine protease 53"/>
    <property type="match status" value="1"/>
</dbReference>
<dbReference type="Pfam" id="PF00089">
    <property type="entry name" value="Trypsin"/>
    <property type="match status" value="2"/>
</dbReference>
<evidence type="ECO:0000256" key="4">
    <source>
        <dbReference type="ARBA" id="ARBA00022825"/>
    </source>
</evidence>
<dbReference type="InterPro" id="IPR009003">
    <property type="entry name" value="Peptidase_S1_PA"/>
</dbReference>
<feature type="domain" description="Peptidase S1" evidence="7">
    <location>
        <begin position="987"/>
        <end position="1220"/>
    </location>
</feature>
<evidence type="ECO:0000256" key="3">
    <source>
        <dbReference type="ARBA" id="ARBA00022801"/>
    </source>
</evidence>
<dbReference type="InterPro" id="IPR001254">
    <property type="entry name" value="Trypsin_dom"/>
</dbReference>
<name>A0A8C1BI73_CYPCA</name>
<dbReference type="PROSITE" id="PS51220">
    <property type="entry name" value="NIDO"/>
    <property type="match status" value="3"/>
</dbReference>
<keyword evidence="1 6" id="KW-0645">Protease</keyword>
<protein>
    <submittedName>
        <fullName evidence="9">Uncharacterized protein</fullName>
    </submittedName>
</protein>
<evidence type="ECO:0000256" key="1">
    <source>
        <dbReference type="ARBA" id="ARBA00022670"/>
    </source>
</evidence>
<dbReference type="Gene3D" id="2.40.10.10">
    <property type="entry name" value="Trypsin-like serine proteases"/>
    <property type="match status" value="2"/>
</dbReference>
<evidence type="ECO:0000313" key="10">
    <source>
        <dbReference type="Proteomes" id="UP001108240"/>
    </source>
</evidence>
<feature type="domain" description="Peptidase S1" evidence="7">
    <location>
        <begin position="62"/>
        <end position="297"/>
    </location>
</feature>
<dbReference type="PROSITE" id="PS00135">
    <property type="entry name" value="TRYPSIN_SER"/>
    <property type="match status" value="2"/>
</dbReference>
<sequence>MHVCISIFIFLLRCKICLLREPIETVFITMELLYLMLIFIISDTRKAIKAQHCGVSSLSTNIVEGEDAAVGVWPWQVSLHSFGRHVCGGSLISYEWVLTAAHCIEYLSSDTGLNGTVYLGRQSQNVSVSNSHEVIRGIRSIIPHPDYDPSWFDNDIALLRLSEPVNFTSDISPICLAANDSVFHNGTICWATGWGEAGFFGTQHTYGTLQEVEMKIVGNKECDCSFMDIITPTMICAEGNADKGTCYGDSGGPLQCEQDSVWILAGVTNPSSCGTGIAPDIYARVSKFQNWIMENVNGTDIGFVTFTSDGEDKDSSFLCSGKDIGLFYPFGNEDIENPSEDDGSSNLVLLEEPFVYFGHVYQQVYVNNNGHLTFDEPLSQPIPNYLHSQLNRDIIAVCWTDMDNRVNGTISYRQVTSGRLLLAASNYLNQYFQNLNFTASWLFIATWDKVPYYNNPQSESTFQVVLVSGKNMSFILMHYGHLAPTTYPVESGYDTTDSTDFFSIPVSDVTYLPYTSNVNVKGRWVFRVDHASENNGLFYPSGYQNTQNPCRSNTSSPALYLLYPFLYFGRTYQEIYVNNNGHLTFEPFYESLPEAFPVNSPRDIIAPLWAKFDCSVSGSISYRIVTRGRILDRARNDVKQHFRQFGFSVHTVFIATWNRVPYLNSPTTESSFQVVLVICRTLSFVIMNYGNISSTDQSFQAGYDTINSTHYFSIPVPDENKLFNSSNVNAPGRWVFRVDGGPEDGIFYPYGDEEDEMSPQSDDGSSPLIPLLQPFVFFGRVYDKIFVNNNGDLTFNEPFDQWHPYYLPAYSSIDIIAPLWTDINNSEQGTISYRQVTDAHLLNRASREVNKYFPRLNFSASWVFIATWDKVPYYGNRESESTFQVVLVSGKNMSFTFMHYDFITPTQSAESGLDTINSTNFFSIPVSDIANLPYTSNVNVKGRWVFRVDNSSENNGFCVKTNPQASSDVFSSALECGRTPVTTRSRIVGGQNASAGHWPWQASLLLLSRHICGGSLINKQWVLSAAHCVHGYPTSYFTVFLGRQTQGGFNPNEVFRYVRLIIKHPNYNNFTNENDIALLKLRSPVTFTDYIRPVCLAAHNSVFNSGTDSWITGWGNIGEGVPLPSPNVLQEVEVPVIGNRQCNCLYGVGEITDNMICAGLLEGGKDSCQGDSGGPMVSRQSSVWVQSGIVSFGTGCARPELPGVYTRVSHYQEWISSLVCSDPPGFVQFTSAGADPDNSYSCPGLTPSPSSLIESKIRSSATTPPQNSLLSYLLLLLAVLSLFYM</sequence>
<dbReference type="PANTHER" id="PTHR24252">
    <property type="entry name" value="ACROSIN-RELATED"/>
    <property type="match status" value="1"/>
</dbReference>
<dbReference type="InterPro" id="IPR018114">
    <property type="entry name" value="TRYPSIN_HIS"/>
</dbReference>
<dbReference type="PANTHER" id="PTHR24252:SF7">
    <property type="entry name" value="HYALIN"/>
    <property type="match status" value="1"/>
</dbReference>
<dbReference type="PROSITE" id="PS00134">
    <property type="entry name" value="TRYPSIN_HIS"/>
    <property type="match status" value="2"/>
</dbReference>
<dbReference type="FunFam" id="2.40.10.10:FF:000057">
    <property type="entry name" value="Zgc:100868"/>
    <property type="match status" value="1"/>
</dbReference>
<dbReference type="GO" id="GO:0006508">
    <property type="term" value="P:proteolysis"/>
    <property type="evidence" value="ECO:0007669"/>
    <property type="project" value="UniProtKB-KW"/>
</dbReference>
<dbReference type="SUPFAM" id="SSF50494">
    <property type="entry name" value="Trypsin-like serine proteases"/>
    <property type="match status" value="2"/>
</dbReference>
<dbReference type="Ensembl" id="ENSCCRT00000034506.2">
    <property type="protein sequence ID" value="ENSCCRP00000031809.2"/>
    <property type="gene ID" value="ENSCCRG00000023589.2"/>
</dbReference>
<keyword evidence="5" id="KW-1015">Disulfide bond</keyword>
<keyword evidence="2" id="KW-0732">Signal</keyword>
<feature type="domain" description="NIDO" evidence="8">
    <location>
        <begin position="397"/>
        <end position="531"/>
    </location>
</feature>
<dbReference type="InterPro" id="IPR043504">
    <property type="entry name" value="Peptidase_S1_PA_chymotrypsin"/>
</dbReference>
<evidence type="ECO:0000256" key="5">
    <source>
        <dbReference type="ARBA" id="ARBA00023157"/>
    </source>
</evidence>
<dbReference type="InterPro" id="IPR033116">
    <property type="entry name" value="TRYPSIN_SER"/>
</dbReference>
<keyword evidence="10" id="KW-1185">Reference proteome</keyword>
<evidence type="ECO:0000313" key="9">
    <source>
        <dbReference type="Ensembl" id="ENSCCRP00000031809.2"/>
    </source>
</evidence>
<evidence type="ECO:0000259" key="8">
    <source>
        <dbReference type="PROSITE" id="PS51220"/>
    </source>
</evidence>
<dbReference type="Pfam" id="PF06119">
    <property type="entry name" value="NIDO"/>
    <property type="match status" value="3"/>
</dbReference>
<dbReference type="SMART" id="SM00020">
    <property type="entry name" value="Tryp_SPc"/>
    <property type="match status" value="2"/>
</dbReference>
<dbReference type="InterPro" id="IPR003886">
    <property type="entry name" value="NIDO_dom"/>
</dbReference>